<accession>A0A8J3JPK5</accession>
<name>A0A8J3JPK5_9ACTN</name>
<dbReference type="InterPro" id="IPR050627">
    <property type="entry name" value="Nitroreductase/BluB"/>
</dbReference>
<dbReference type="PANTHER" id="PTHR23026">
    <property type="entry name" value="NADPH NITROREDUCTASE"/>
    <property type="match status" value="1"/>
</dbReference>
<dbReference type="PANTHER" id="PTHR23026:SF123">
    <property type="entry name" value="NAD(P)H NITROREDUCTASE RV3131-RELATED"/>
    <property type="match status" value="1"/>
</dbReference>
<dbReference type="EMBL" id="BONF01000039">
    <property type="protein sequence ID" value="GIF84601.1"/>
    <property type="molecule type" value="Genomic_DNA"/>
</dbReference>
<evidence type="ECO:0000313" key="3">
    <source>
        <dbReference type="Proteomes" id="UP000601223"/>
    </source>
</evidence>
<dbReference type="AlphaFoldDB" id="A0A8J3JPK5"/>
<dbReference type="NCBIfam" id="NF047509">
    <property type="entry name" value="Rv3131_FMN_oxido"/>
    <property type="match status" value="1"/>
</dbReference>
<feature type="region of interest" description="Disordered" evidence="1">
    <location>
        <begin position="313"/>
        <end position="335"/>
    </location>
</feature>
<dbReference type="InterPro" id="IPR000415">
    <property type="entry name" value="Nitroreductase-like"/>
</dbReference>
<evidence type="ECO:0000313" key="2">
    <source>
        <dbReference type="EMBL" id="GIF84601.1"/>
    </source>
</evidence>
<organism evidence="2 3">
    <name type="scientific">Catellatospora bangladeshensis</name>
    <dbReference type="NCBI Taxonomy" id="310355"/>
    <lineage>
        <taxon>Bacteria</taxon>
        <taxon>Bacillati</taxon>
        <taxon>Actinomycetota</taxon>
        <taxon>Actinomycetes</taxon>
        <taxon>Micromonosporales</taxon>
        <taxon>Micromonosporaceae</taxon>
        <taxon>Catellatospora</taxon>
    </lineage>
</organism>
<comment type="caution">
    <text evidence="2">The sequence shown here is derived from an EMBL/GenBank/DDBJ whole genome shotgun (WGS) entry which is preliminary data.</text>
</comment>
<dbReference type="Gene3D" id="3.40.109.10">
    <property type="entry name" value="NADH Oxidase"/>
    <property type="match status" value="1"/>
</dbReference>
<reference evidence="2 3" key="1">
    <citation type="submission" date="2021-01" db="EMBL/GenBank/DDBJ databases">
        <title>Whole genome shotgun sequence of Catellatospora bangladeshensis NBRC 107357.</title>
        <authorList>
            <person name="Komaki H."/>
            <person name="Tamura T."/>
        </authorList>
    </citation>
    <scope>NUCLEOTIDE SEQUENCE [LARGE SCALE GENOMIC DNA]</scope>
    <source>
        <strain evidence="2 3">NBRC 107357</strain>
    </source>
</reference>
<gene>
    <name evidence="2" type="ORF">Cba03nite_59500</name>
</gene>
<protein>
    <submittedName>
        <fullName evidence="2">NAD(P)H nitroreductase</fullName>
    </submittedName>
</protein>
<proteinExistence type="predicted"/>
<dbReference type="GO" id="GO:0016491">
    <property type="term" value="F:oxidoreductase activity"/>
    <property type="evidence" value="ECO:0007669"/>
    <property type="project" value="InterPro"/>
</dbReference>
<dbReference type="SUPFAM" id="SSF55469">
    <property type="entry name" value="FMN-dependent nitroreductase-like"/>
    <property type="match status" value="2"/>
</dbReference>
<dbReference type="Proteomes" id="UP000601223">
    <property type="component" value="Unassembled WGS sequence"/>
</dbReference>
<sequence>MTDRQPSQSDELLTAYQRAAEIGGRAPSVHNTQPWRWLATRTGLQLRADRSRQLRAADSEGRLLTISCGAALHHARLALHAGGWVPQVKRMPDVRSADALAEITVSGHGTATAQQRRLFDEIDVRHTDRRPTVERKVPHDALELIRQAAADEGASLHWLAEPDLDDLAVAAARANEIGLADAEQRAEMDYWIGGTRPARTGVPSDAVPQTAPQTDVPGRDFGRPGTLDTGHGHARSAVYGLLFTSGDQPGDWLRAGEALSACWLKATDLGVAVLPLSSVVEVPATREILRRMLAGAGYPMLVLRFGLADPDQAPVPGTPRLPAERTTWPGQIPQP</sequence>
<feature type="region of interest" description="Disordered" evidence="1">
    <location>
        <begin position="197"/>
        <end position="220"/>
    </location>
</feature>
<keyword evidence="3" id="KW-1185">Reference proteome</keyword>
<evidence type="ECO:0000256" key="1">
    <source>
        <dbReference type="SAM" id="MobiDB-lite"/>
    </source>
</evidence>